<evidence type="ECO:0000313" key="1">
    <source>
        <dbReference type="EMBL" id="RZC72561.1"/>
    </source>
</evidence>
<gene>
    <name evidence="1" type="ORF">C5167_048045</name>
</gene>
<dbReference type="Gramene" id="RZC72561">
    <property type="protein sequence ID" value="RZC72561"/>
    <property type="gene ID" value="C5167_048045"/>
</dbReference>
<dbReference type="AlphaFoldDB" id="A0A4Y7KK43"/>
<evidence type="ECO:0000313" key="2">
    <source>
        <dbReference type="Proteomes" id="UP000316621"/>
    </source>
</evidence>
<protein>
    <submittedName>
        <fullName evidence="1">Uncharacterized protein</fullName>
    </submittedName>
</protein>
<name>A0A4Y7KK43_PAPSO</name>
<sequence length="169" mass="19220">MAADPNGLVPTRQSCTSLLKIAKDFNFNKYTSKTSSGAIFFLPCKLFRFNLKQSIYLQIQIVEQLRFAATIDNGRKVSSTREFPKDCGRCAARLNTEKVLETLVLEHSKSLDQIELNYLLEEAVQLFENIRLVGYVQKGIVRSTTARRYSQTSSEESGNCVAHKEQFRI</sequence>
<dbReference type="Proteomes" id="UP000316621">
    <property type="component" value="Chromosome 8"/>
</dbReference>
<accession>A0A4Y7KK43</accession>
<organism evidence="1 2">
    <name type="scientific">Papaver somniferum</name>
    <name type="common">Opium poppy</name>
    <dbReference type="NCBI Taxonomy" id="3469"/>
    <lineage>
        <taxon>Eukaryota</taxon>
        <taxon>Viridiplantae</taxon>
        <taxon>Streptophyta</taxon>
        <taxon>Embryophyta</taxon>
        <taxon>Tracheophyta</taxon>
        <taxon>Spermatophyta</taxon>
        <taxon>Magnoliopsida</taxon>
        <taxon>Ranunculales</taxon>
        <taxon>Papaveraceae</taxon>
        <taxon>Papaveroideae</taxon>
        <taxon>Papaver</taxon>
    </lineage>
</organism>
<keyword evidence="2" id="KW-1185">Reference proteome</keyword>
<dbReference type="EMBL" id="CM010722">
    <property type="protein sequence ID" value="RZC72561.1"/>
    <property type="molecule type" value="Genomic_DNA"/>
</dbReference>
<reference evidence="1 2" key="1">
    <citation type="journal article" date="2018" name="Science">
        <title>The opium poppy genome and morphinan production.</title>
        <authorList>
            <person name="Guo L."/>
            <person name="Winzer T."/>
            <person name="Yang X."/>
            <person name="Li Y."/>
            <person name="Ning Z."/>
            <person name="He Z."/>
            <person name="Teodor R."/>
            <person name="Lu Y."/>
            <person name="Bowser T.A."/>
            <person name="Graham I.A."/>
            <person name="Ye K."/>
        </authorList>
    </citation>
    <scope>NUCLEOTIDE SEQUENCE [LARGE SCALE GENOMIC DNA]</scope>
    <source>
        <strain evidence="2">cv. HN1</strain>
        <tissue evidence="1">Leaves</tissue>
    </source>
</reference>
<proteinExistence type="predicted"/>